<evidence type="ECO:0000313" key="1">
    <source>
        <dbReference type="EMBL" id="KAK7883031.1"/>
    </source>
</evidence>
<reference evidence="2" key="1">
    <citation type="submission" date="2024-04" db="EMBL/GenBank/DDBJ databases">
        <title>Salinicola lusitanus LLJ914,a marine bacterium isolated from the Okinawa Trough.</title>
        <authorList>
            <person name="Li J."/>
        </authorList>
    </citation>
    <scope>NUCLEOTIDE SEQUENCE [LARGE SCALE GENOMIC DNA]</scope>
</reference>
<keyword evidence="2" id="KW-1185">Reference proteome</keyword>
<protein>
    <submittedName>
        <fullName evidence="1">Uncharacterized protein</fullName>
    </submittedName>
</protein>
<comment type="caution">
    <text evidence="1">The sequence shown here is derived from an EMBL/GenBank/DDBJ whole genome shotgun (WGS) entry which is preliminary data.</text>
</comment>
<dbReference type="AlphaFoldDB" id="A0AAW0N2C3"/>
<gene>
    <name evidence="1" type="ORF">WMY93_029205</name>
</gene>
<dbReference type="EMBL" id="JBBPFD010000021">
    <property type="protein sequence ID" value="KAK7883031.1"/>
    <property type="molecule type" value="Genomic_DNA"/>
</dbReference>
<name>A0AAW0N2C3_9GOBI</name>
<evidence type="ECO:0000313" key="2">
    <source>
        <dbReference type="Proteomes" id="UP001460270"/>
    </source>
</evidence>
<dbReference type="Proteomes" id="UP001460270">
    <property type="component" value="Unassembled WGS sequence"/>
</dbReference>
<organism evidence="1 2">
    <name type="scientific">Mugilogobius chulae</name>
    <name type="common">yellowstripe goby</name>
    <dbReference type="NCBI Taxonomy" id="88201"/>
    <lineage>
        <taxon>Eukaryota</taxon>
        <taxon>Metazoa</taxon>
        <taxon>Chordata</taxon>
        <taxon>Craniata</taxon>
        <taxon>Vertebrata</taxon>
        <taxon>Euteleostomi</taxon>
        <taxon>Actinopterygii</taxon>
        <taxon>Neopterygii</taxon>
        <taxon>Teleostei</taxon>
        <taxon>Neoteleostei</taxon>
        <taxon>Acanthomorphata</taxon>
        <taxon>Gobiaria</taxon>
        <taxon>Gobiiformes</taxon>
        <taxon>Gobioidei</taxon>
        <taxon>Gobiidae</taxon>
        <taxon>Gobionellinae</taxon>
        <taxon>Mugilogobius</taxon>
    </lineage>
</organism>
<accession>A0AAW0N2C3</accession>
<proteinExistence type="predicted"/>
<sequence>MVGGLTGGVVVGSGVSLQDKSELCVVRFEKELAGVGTTGCDVTVSLDSKASQRLSSSSPTCMSMSNAVSGMSSGGGSPQDTAPLKMEGGVVETPLTRHCTACASGHVCGVQKVCSTIACRTLRESFGSRVHVMTH</sequence>